<dbReference type="PANTHER" id="PTHR14624">
    <property type="entry name" value="DFG10 PROTEIN"/>
    <property type="match status" value="1"/>
</dbReference>
<proteinExistence type="inferred from homology"/>
<dbReference type="GO" id="GO:0102389">
    <property type="term" value="F:polyprenol reductase activity"/>
    <property type="evidence" value="ECO:0007669"/>
    <property type="project" value="UniProtKB-UniRule"/>
</dbReference>
<evidence type="ECO:0000313" key="7">
    <source>
        <dbReference type="EMBL" id="KAF5864178.1"/>
    </source>
</evidence>
<reference evidence="7 8" key="1">
    <citation type="submission" date="2019-04" db="EMBL/GenBank/DDBJ databases">
        <title>Aspergillus burnettii sp. nov., novel species from soil in southeast Queensland.</title>
        <authorList>
            <person name="Gilchrist C.L.M."/>
            <person name="Pitt J.I."/>
            <person name="Lange L."/>
            <person name="Lacey H.J."/>
            <person name="Vuong D."/>
            <person name="Midgley D.J."/>
            <person name="Greenfield P."/>
            <person name="Bradbury M."/>
            <person name="Lacey E."/>
            <person name="Busk P.K."/>
            <person name="Pilgaard B."/>
            <person name="Chooi Y.H."/>
            <person name="Piggott A.M."/>
        </authorList>
    </citation>
    <scope>NUCLEOTIDE SEQUENCE [LARGE SCALE GENOMIC DNA]</scope>
    <source>
        <strain evidence="7 8">FRR 5400</strain>
    </source>
</reference>
<comment type="similarity">
    <text evidence="5">Belongs to the steroid 5-alpha reductase family. Polyprenal reductase subfamily.</text>
</comment>
<feature type="transmembrane region" description="Helical" evidence="5">
    <location>
        <begin position="246"/>
        <end position="265"/>
    </location>
</feature>
<dbReference type="EMBL" id="SPNV01000038">
    <property type="protein sequence ID" value="KAF5864178.1"/>
    <property type="molecule type" value="Genomic_DNA"/>
</dbReference>
<dbReference type="GO" id="GO:0003865">
    <property type="term" value="F:3-oxo-5-alpha-steroid 4-dehydrogenase activity"/>
    <property type="evidence" value="ECO:0007669"/>
    <property type="project" value="TreeGrafter"/>
</dbReference>
<feature type="transmembrane region" description="Helical" evidence="5">
    <location>
        <begin position="62"/>
        <end position="80"/>
    </location>
</feature>
<keyword evidence="8" id="KW-1185">Reference proteome</keyword>
<dbReference type="GO" id="GO:0160198">
    <property type="term" value="F:polyprenal reductase activity"/>
    <property type="evidence" value="ECO:0007669"/>
    <property type="project" value="UniProtKB-EC"/>
</dbReference>
<evidence type="ECO:0000256" key="3">
    <source>
        <dbReference type="ARBA" id="ARBA00022989"/>
    </source>
</evidence>
<protein>
    <recommendedName>
        <fullName evidence="5">Polyprenal reductase</fullName>
        <ecNumber evidence="5">1.3.1.94</ecNumber>
    </recommendedName>
</protein>
<keyword evidence="5" id="KW-0560">Oxidoreductase</keyword>
<gene>
    <name evidence="7" type="primary">DFG10</name>
    <name evidence="7" type="ORF">ETB97_008384</name>
</gene>
<dbReference type="PANTHER" id="PTHR14624:SF0">
    <property type="entry name" value="POLYPRENOL REDUCTASE"/>
    <property type="match status" value="1"/>
</dbReference>
<comment type="pathway">
    <text evidence="5">Protein modification; protein glycosylation.</text>
</comment>
<keyword evidence="2 5" id="KW-0812">Transmembrane</keyword>
<keyword evidence="3 5" id="KW-1133">Transmembrane helix</keyword>
<comment type="function">
    <text evidence="5">Plays a key role in early steps of protein N-linked glycosylation by being involved in the conversion of polyprenol into dolichol. Acts as a polyprenal reductase that mediates the reduction of polyprenal into dolichal in a NADP-dependent mechanism. Dolichols are required for the synthesis of dolichol-linked monosaccharides and the oligosaccharide precursor used for N-glycosylation.</text>
</comment>
<evidence type="ECO:0000259" key="6">
    <source>
        <dbReference type="Pfam" id="PF02544"/>
    </source>
</evidence>
<sequence length="362" mass="40613">MNSQQNIPQSGCAVLNHQSITSPNLPFPFTPTTLGQNSLMMDVLPRLVDRALAIAHLDAVDALRAFFLFASCTILSVSLLDSLRSRFVPYGARATVSFESDSTPSELSSSSPLSHILDYLASLKVPHSYFTQFYVVSVLSSVFWGAQLLYHGQAFQAIATRIHPEHLQRTMSINQIMLCWLLMLVQGVRRLHECFAFSKPSSSQMWFAHWLVGIAFYLAISIALWIEGTESLLSHKLSLDDVTVNIAPSLRTFLCLPIFLFASGLQHDAHHYLFSLTKYTLPSHPLFRRIVCPHYTAECAIYLSLALLAAPRGELINKTVLSAAVFVAVNLGVTAAVTKRWYMQKFGENSVRERWNMIPWVY</sequence>
<evidence type="ECO:0000313" key="8">
    <source>
        <dbReference type="Proteomes" id="UP000541154"/>
    </source>
</evidence>
<dbReference type="Proteomes" id="UP000541154">
    <property type="component" value="Unassembled WGS sequence"/>
</dbReference>
<dbReference type="PROSITE" id="PS50244">
    <property type="entry name" value="S5A_REDUCTASE"/>
    <property type="match status" value="1"/>
</dbReference>
<dbReference type="UniPathway" id="UPA00378"/>
<name>A0A8H6AE18_PETAA</name>
<dbReference type="GO" id="GO:0016095">
    <property type="term" value="P:polyprenol catabolic process"/>
    <property type="evidence" value="ECO:0007669"/>
    <property type="project" value="UniProtKB-UniRule"/>
</dbReference>
<dbReference type="GO" id="GO:0005789">
    <property type="term" value="C:endoplasmic reticulum membrane"/>
    <property type="evidence" value="ECO:0007669"/>
    <property type="project" value="UniProtKB-SubCell"/>
</dbReference>
<keyword evidence="5" id="KW-0256">Endoplasmic reticulum</keyword>
<organism evidence="7 8">
    <name type="scientific">Petromyces alliaceus</name>
    <name type="common">Aspergillus alliaceus</name>
    <dbReference type="NCBI Taxonomy" id="209559"/>
    <lineage>
        <taxon>Eukaryota</taxon>
        <taxon>Fungi</taxon>
        <taxon>Dikarya</taxon>
        <taxon>Ascomycota</taxon>
        <taxon>Pezizomycotina</taxon>
        <taxon>Eurotiomycetes</taxon>
        <taxon>Eurotiomycetidae</taxon>
        <taxon>Eurotiales</taxon>
        <taxon>Aspergillaceae</taxon>
        <taxon>Aspergillus</taxon>
        <taxon>Aspergillus subgen. Circumdati</taxon>
    </lineage>
</organism>
<dbReference type="EC" id="1.3.1.94" evidence="5"/>
<dbReference type="InterPro" id="IPR039698">
    <property type="entry name" value="Dfg10/SRD5A3"/>
</dbReference>
<feature type="transmembrane region" description="Helical" evidence="5">
    <location>
        <begin position="315"/>
        <end position="337"/>
    </location>
</feature>
<comment type="catalytic activity">
    <reaction evidence="5">
        <text>a di-trans,poly-cis-dolichal + NADP(+) = a di-trans,poly-cis-polyprenal + NADPH + H(+)</text>
        <dbReference type="Rhea" id="RHEA:80727"/>
        <dbReference type="Rhea" id="RHEA-COMP:19536"/>
        <dbReference type="Rhea" id="RHEA-COMP:19537"/>
        <dbReference type="ChEBI" id="CHEBI:15378"/>
        <dbReference type="ChEBI" id="CHEBI:57783"/>
        <dbReference type="ChEBI" id="CHEBI:58349"/>
        <dbReference type="ChEBI" id="CHEBI:231623"/>
        <dbReference type="ChEBI" id="CHEBI:231637"/>
        <dbReference type="EC" id="1.3.1.94"/>
    </reaction>
    <physiologicalReaction direction="right-to-left" evidence="5">
        <dbReference type="Rhea" id="RHEA:80729"/>
    </physiologicalReaction>
</comment>
<feature type="transmembrane region" description="Helical" evidence="5">
    <location>
        <begin position="129"/>
        <end position="146"/>
    </location>
</feature>
<accession>A0A8H6AE18</accession>
<evidence type="ECO:0000256" key="5">
    <source>
        <dbReference type="RuleBase" id="RU367081"/>
    </source>
</evidence>
<dbReference type="AlphaFoldDB" id="A0A8H6AE18"/>
<feature type="transmembrane region" description="Helical" evidence="5">
    <location>
        <begin position="166"/>
        <end position="185"/>
    </location>
</feature>
<keyword evidence="4 5" id="KW-0472">Membrane</keyword>
<comment type="subcellular location">
    <subcellularLocation>
        <location evidence="1">Endomembrane system</location>
        <topology evidence="1">Multi-pass membrane protein</topology>
    </subcellularLocation>
    <subcellularLocation>
        <location evidence="5">Endoplasmic reticulum membrane</location>
    </subcellularLocation>
</comment>
<comment type="caution">
    <text evidence="7">The sequence shown here is derived from an EMBL/GenBank/DDBJ whole genome shotgun (WGS) entry which is preliminary data.</text>
</comment>
<keyword evidence="5" id="KW-0521">NADP</keyword>
<dbReference type="InterPro" id="IPR001104">
    <property type="entry name" value="3-oxo-5_a-steroid_4-DH_C"/>
</dbReference>
<feature type="transmembrane region" description="Helical" evidence="5">
    <location>
        <begin position="286"/>
        <end position="309"/>
    </location>
</feature>
<dbReference type="Pfam" id="PF02544">
    <property type="entry name" value="Steroid_dh"/>
    <property type="match status" value="1"/>
</dbReference>
<dbReference type="GO" id="GO:0006488">
    <property type="term" value="P:dolichol-linked oligosaccharide biosynthetic process"/>
    <property type="evidence" value="ECO:0007669"/>
    <property type="project" value="UniProtKB-UniRule"/>
</dbReference>
<feature type="transmembrane region" description="Helical" evidence="5">
    <location>
        <begin position="206"/>
        <end position="226"/>
    </location>
</feature>
<evidence type="ECO:0000256" key="2">
    <source>
        <dbReference type="ARBA" id="ARBA00022692"/>
    </source>
</evidence>
<evidence type="ECO:0000256" key="1">
    <source>
        <dbReference type="ARBA" id="ARBA00004127"/>
    </source>
</evidence>
<evidence type="ECO:0000256" key="4">
    <source>
        <dbReference type="ARBA" id="ARBA00023136"/>
    </source>
</evidence>
<feature type="domain" description="3-oxo-5-alpha-steroid 4-dehydrogenase C-terminal" evidence="6">
    <location>
        <begin position="247"/>
        <end position="362"/>
    </location>
</feature>